<dbReference type="PANTHER" id="PTHR33645:SF11">
    <property type="entry name" value="AMINOPEPTIDASE (DUF3754)"/>
    <property type="match status" value="1"/>
</dbReference>
<dbReference type="AlphaFoldDB" id="A0AAW1MRH5"/>
<dbReference type="InterPro" id="IPR022227">
    <property type="entry name" value="DUF3754"/>
</dbReference>
<dbReference type="EMBL" id="JBDFQZ010000002">
    <property type="protein sequence ID" value="KAK9750091.1"/>
    <property type="molecule type" value="Genomic_DNA"/>
</dbReference>
<proteinExistence type="predicted"/>
<dbReference type="EMBL" id="JBDFQZ010000002">
    <property type="protein sequence ID" value="KAK9750090.1"/>
    <property type="molecule type" value="Genomic_DNA"/>
</dbReference>
<evidence type="ECO:0008006" key="3">
    <source>
        <dbReference type="Google" id="ProtNLM"/>
    </source>
</evidence>
<dbReference type="Pfam" id="PF12576">
    <property type="entry name" value="DUF3754"/>
    <property type="match status" value="1"/>
</dbReference>
<gene>
    <name evidence="1" type="ORF">RND81_02G172600</name>
</gene>
<reference evidence="1 2" key="1">
    <citation type="submission" date="2024-03" db="EMBL/GenBank/DDBJ databases">
        <title>WGS assembly of Saponaria officinalis var. Norfolk2.</title>
        <authorList>
            <person name="Jenkins J."/>
            <person name="Shu S."/>
            <person name="Grimwood J."/>
            <person name="Barry K."/>
            <person name="Goodstein D."/>
            <person name="Schmutz J."/>
            <person name="Leebens-Mack J."/>
            <person name="Osbourn A."/>
        </authorList>
    </citation>
    <scope>NUCLEOTIDE SEQUENCE [LARGE SCALE GENOMIC DNA]</scope>
    <source>
        <strain evidence="2">cv. Norfolk2</strain>
        <strain evidence="1">JIC</strain>
        <tissue evidence="1">Leaf</tissue>
    </source>
</reference>
<sequence length="493" mass="57518">MGKRKKEVIQLDRESVIPIIKPKLIHGLAKLIENSSDRQEFYTFCKRVEYTIRAWYLVQFEEMMHLYNLFEPVLGARKLEERNLTEDETDELEQKFLAYLFQMMDKSNFKIVSNQEIEVALSGNYCINLPIKVDESKLDSLLLRRFFAKNPRDHLPYFADQYIIFRRGFGMDQMTAYFFDWKIDAIISRIWQGFLRLTGLRRFFARKRKLRYIRNGDQSAGSGFIDEEEEDVDDDGDEQDLYIERIRIQNMKLSFGQLISKTTIQEPTFERIIILYRLKSSEGDNRAIYVKHFKNIPMADMEIVLPEKKNPGLTPLDWVKFLVSAAIGLLTIVTQLLKAKANIKVLATIGSGVAGYCAKTYFTFDKNLKDYQNLITRSMYDKQLDSGRGTLLHLCDDVIQQEVKEVIVSFFVLMKHGNFTSQDLDRKCEELILEEFKENCNFDVDDAVYKLEKLGLVSKDEDQRYSCVDVMRANEIIGTTTEEVVSNANQGFH</sequence>
<comment type="caution">
    <text evidence="1">The sequence shown here is derived from an EMBL/GenBank/DDBJ whole genome shotgun (WGS) entry which is preliminary data.</text>
</comment>
<accession>A0AAW1MRH5</accession>
<evidence type="ECO:0000313" key="1">
    <source>
        <dbReference type="EMBL" id="KAK9750091.1"/>
    </source>
</evidence>
<organism evidence="1 2">
    <name type="scientific">Saponaria officinalis</name>
    <name type="common">Common soapwort</name>
    <name type="synonym">Lychnis saponaria</name>
    <dbReference type="NCBI Taxonomy" id="3572"/>
    <lineage>
        <taxon>Eukaryota</taxon>
        <taxon>Viridiplantae</taxon>
        <taxon>Streptophyta</taxon>
        <taxon>Embryophyta</taxon>
        <taxon>Tracheophyta</taxon>
        <taxon>Spermatophyta</taxon>
        <taxon>Magnoliopsida</taxon>
        <taxon>eudicotyledons</taxon>
        <taxon>Gunneridae</taxon>
        <taxon>Pentapetalae</taxon>
        <taxon>Caryophyllales</taxon>
        <taxon>Caryophyllaceae</taxon>
        <taxon>Caryophylleae</taxon>
        <taxon>Saponaria</taxon>
    </lineage>
</organism>
<dbReference type="PANTHER" id="PTHR33645">
    <property type="entry name" value="AMINOPEPTIDASE (DUF3754)"/>
    <property type="match status" value="1"/>
</dbReference>
<evidence type="ECO:0000313" key="2">
    <source>
        <dbReference type="Proteomes" id="UP001443914"/>
    </source>
</evidence>
<dbReference type="EMBL" id="JBDFQZ010000002">
    <property type="protein sequence ID" value="KAK9750093.1"/>
    <property type="molecule type" value="Genomic_DNA"/>
</dbReference>
<name>A0AAW1MRH5_SAPOF</name>
<keyword evidence="2" id="KW-1185">Reference proteome</keyword>
<protein>
    <recommendedName>
        <fullName evidence="3">Aminopeptidase</fullName>
    </recommendedName>
</protein>
<dbReference type="Proteomes" id="UP001443914">
    <property type="component" value="Unassembled WGS sequence"/>
</dbReference>